<dbReference type="EMBL" id="BDQV01000996">
    <property type="protein sequence ID" value="GAY68873.1"/>
    <property type="molecule type" value="Genomic_DNA"/>
</dbReference>
<evidence type="ECO:0000313" key="2">
    <source>
        <dbReference type="Proteomes" id="UP000236630"/>
    </source>
</evidence>
<proteinExistence type="predicted"/>
<reference evidence="1 2" key="1">
    <citation type="journal article" date="2017" name="Front. Genet.">
        <title>Draft sequencing of the heterozygous diploid genome of Satsuma (Citrus unshiu Marc.) using a hybrid assembly approach.</title>
        <authorList>
            <person name="Shimizu T."/>
            <person name="Tanizawa Y."/>
            <person name="Mochizuki T."/>
            <person name="Nagasaki H."/>
            <person name="Yoshioka T."/>
            <person name="Toyoda A."/>
            <person name="Fujiyama A."/>
            <person name="Kaminuma E."/>
            <person name="Nakamura Y."/>
        </authorList>
    </citation>
    <scope>NUCLEOTIDE SEQUENCE [LARGE SCALE GENOMIC DNA]</scope>
    <source>
        <strain evidence="2">cv. Miyagawa wase</strain>
    </source>
</reference>
<keyword evidence="2" id="KW-1185">Reference proteome</keyword>
<name>A0A2H5QW98_CITUN</name>
<gene>
    <name evidence="1" type="ORF">CUMW_267530</name>
</gene>
<dbReference type="STRING" id="55188.A0A2H5QW98"/>
<dbReference type="AlphaFoldDB" id="A0A2H5QW98"/>
<organism evidence="1 2">
    <name type="scientific">Citrus unshiu</name>
    <name type="common">Satsuma mandarin</name>
    <name type="synonym">Citrus nobilis var. unshiu</name>
    <dbReference type="NCBI Taxonomy" id="55188"/>
    <lineage>
        <taxon>Eukaryota</taxon>
        <taxon>Viridiplantae</taxon>
        <taxon>Streptophyta</taxon>
        <taxon>Embryophyta</taxon>
        <taxon>Tracheophyta</taxon>
        <taxon>Spermatophyta</taxon>
        <taxon>Magnoliopsida</taxon>
        <taxon>eudicotyledons</taxon>
        <taxon>Gunneridae</taxon>
        <taxon>Pentapetalae</taxon>
        <taxon>rosids</taxon>
        <taxon>malvids</taxon>
        <taxon>Sapindales</taxon>
        <taxon>Rutaceae</taxon>
        <taxon>Aurantioideae</taxon>
        <taxon>Citrus</taxon>
    </lineage>
</organism>
<evidence type="ECO:0000313" key="1">
    <source>
        <dbReference type="EMBL" id="GAY68873.1"/>
    </source>
</evidence>
<feature type="non-terminal residue" evidence="1">
    <location>
        <position position="1"/>
    </location>
</feature>
<accession>A0A2H5QW98</accession>
<protein>
    <submittedName>
        <fullName evidence="1">Uncharacterized protein</fullName>
    </submittedName>
</protein>
<sequence>VESKLKETARLEQQLIEKQATPLKGEEVAQLAQMKSNDEICKLRENLERGQRETEELRKRAEK</sequence>
<dbReference type="Proteomes" id="UP000236630">
    <property type="component" value="Unassembled WGS sequence"/>
</dbReference>
<comment type="caution">
    <text evidence="1">The sequence shown here is derived from an EMBL/GenBank/DDBJ whole genome shotgun (WGS) entry which is preliminary data.</text>
</comment>